<evidence type="ECO:0000313" key="8">
    <source>
        <dbReference type="EMBL" id="XDQ23388.1"/>
    </source>
</evidence>
<dbReference type="GO" id="GO:0006352">
    <property type="term" value="P:DNA-templated transcription initiation"/>
    <property type="evidence" value="ECO:0007669"/>
    <property type="project" value="InterPro"/>
</dbReference>
<dbReference type="PANTHER" id="PTHR30173:SF43">
    <property type="entry name" value="ECF RNA POLYMERASE SIGMA FACTOR SIGI-RELATED"/>
    <property type="match status" value="1"/>
</dbReference>
<dbReference type="Gene3D" id="3.10.450.50">
    <property type="match status" value="1"/>
</dbReference>
<dbReference type="PANTHER" id="PTHR30173">
    <property type="entry name" value="SIGMA 19 FACTOR"/>
    <property type="match status" value="1"/>
</dbReference>
<evidence type="ECO:0000259" key="6">
    <source>
        <dbReference type="Pfam" id="PF04542"/>
    </source>
</evidence>
<dbReference type="InterPro" id="IPR013324">
    <property type="entry name" value="RNA_pol_sigma_r3/r4-like"/>
</dbReference>
<keyword evidence="3" id="KW-0805">Transcription regulation</keyword>
<dbReference type="InterPro" id="IPR014284">
    <property type="entry name" value="RNA_pol_sigma-70_dom"/>
</dbReference>
<dbReference type="SUPFAM" id="SSF88946">
    <property type="entry name" value="Sigma2 domain of RNA polymerase sigma factors"/>
    <property type="match status" value="1"/>
</dbReference>
<dbReference type="InterPro" id="IPR013325">
    <property type="entry name" value="RNA_pol_sigma_r2"/>
</dbReference>
<sequence>MDELEWLAGRFEEHRGHLRSVAHRMLGSTAEADDAVQECWLRLSRSPGREITNLQGWLTTVVGRVCLDMLRRRRSRREDSLEALVPAVAAFYEDDDTPEEYALLADSVGLALLVVLESLEPAERLAFVLHDLFGVPFDEVAPIVDRTPAAARQLASRARRRVRGGTAAAPDESRRREVVEAFLSAARHGDLDALVAVLDPDAVARSNGLPVARGALEVAQGASSFAPFAQAAQLALINGSPGVLAQQEDGGFRALTFRISGGKVLEVDVISDGEQLRRLELALMESTTRD</sequence>
<dbReference type="InterPro" id="IPR013249">
    <property type="entry name" value="RNA_pol_sigma70_r4_t2"/>
</dbReference>
<dbReference type="NCBIfam" id="TIGR02937">
    <property type="entry name" value="sigma70-ECF"/>
    <property type="match status" value="1"/>
</dbReference>
<gene>
    <name evidence="8" type="ORF">AB5J56_01060</name>
</gene>
<keyword evidence="5" id="KW-0804">Transcription</keyword>
<dbReference type="Gene3D" id="1.10.1740.10">
    <property type="match status" value="1"/>
</dbReference>
<dbReference type="GO" id="GO:0003677">
    <property type="term" value="F:DNA binding"/>
    <property type="evidence" value="ECO:0007669"/>
    <property type="project" value="InterPro"/>
</dbReference>
<feature type="domain" description="RNA polymerase sigma-70 region 2" evidence="6">
    <location>
        <begin position="11"/>
        <end position="75"/>
    </location>
</feature>
<dbReference type="InterPro" id="IPR052704">
    <property type="entry name" value="ECF_Sigma-70_Domain"/>
</dbReference>
<evidence type="ECO:0000259" key="7">
    <source>
        <dbReference type="Pfam" id="PF08281"/>
    </source>
</evidence>
<keyword evidence="4" id="KW-0731">Sigma factor</keyword>
<comment type="subunit">
    <text evidence="2">Interacts transiently with the RNA polymerase catalytic core formed by RpoA, RpoB, RpoC and RpoZ (2 alpha, 1 beta, 1 beta' and 1 omega subunit) to form the RNA polymerase holoenzyme that can initiate transcription.</text>
</comment>
<dbReference type="Gene3D" id="1.10.10.10">
    <property type="entry name" value="Winged helix-like DNA-binding domain superfamily/Winged helix DNA-binding domain"/>
    <property type="match status" value="1"/>
</dbReference>
<evidence type="ECO:0000256" key="2">
    <source>
        <dbReference type="ARBA" id="ARBA00011344"/>
    </source>
</evidence>
<proteinExistence type="inferred from homology"/>
<dbReference type="SUPFAM" id="SSF54427">
    <property type="entry name" value="NTF2-like"/>
    <property type="match status" value="1"/>
</dbReference>
<dbReference type="EMBL" id="CP163435">
    <property type="protein sequence ID" value="XDQ23388.1"/>
    <property type="molecule type" value="Genomic_DNA"/>
</dbReference>
<dbReference type="Pfam" id="PF04542">
    <property type="entry name" value="Sigma70_r2"/>
    <property type="match status" value="1"/>
</dbReference>
<accession>A0AB39P0R9</accession>
<dbReference type="RefSeq" id="WP_369229064.1">
    <property type="nucleotide sequence ID" value="NZ_CP163435.1"/>
</dbReference>
<reference evidence="8" key="1">
    <citation type="submission" date="2024-07" db="EMBL/GenBank/DDBJ databases">
        <authorList>
            <person name="Yu S.T."/>
        </authorList>
    </citation>
    <scope>NUCLEOTIDE SEQUENCE</scope>
    <source>
        <strain evidence="8">R21</strain>
    </source>
</reference>
<evidence type="ECO:0000256" key="5">
    <source>
        <dbReference type="ARBA" id="ARBA00023163"/>
    </source>
</evidence>
<protein>
    <submittedName>
        <fullName evidence="8">Sigma-70 family RNA polymerase sigma factor</fullName>
    </submittedName>
</protein>
<feature type="domain" description="RNA polymerase sigma factor 70 region 4 type 2" evidence="7">
    <location>
        <begin position="111"/>
        <end position="161"/>
    </location>
</feature>
<dbReference type="InterPro" id="IPR007627">
    <property type="entry name" value="RNA_pol_sigma70_r2"/>
</dbReference>
<dbReference type="GO" id="GO:0016987">
    <property type="term" value="F:sigma factor activity"/>
    <property type="evidence" value="ECO:0007669"/>
    <property type="project" value="UniProtKB-KW"/>
</dbReference>
<evidence type="ECO:0000256" key="1">
    <source>
        <dbReference type="ARBA" id="ARBA00010641"/>
    </source>
</evidence>
<dbReference type="InterPro" id="IPR032710">
    <property type="entry name" value="NTF2-like_dom_sf"/>
</dbReference>
<evidence type="ECO:0000256" key="3">
    <source>
        <dbReference type="ARBA" id="ARBA00023015"/>
    </source>
</evidence>
<comment type="similarity">
    <text evidence="1">Belongs to the sigma-70 factor family. ECF subfamily.</text>
</comment>
<dbReference type="Pfam" id="PF08281">
    <property type="entry name" value="Sigma70_r4_2"/>
    <property type="match status" value="1"/>
</dbReference>
<dbReference type="SUPFAM" id="SSF88659">
    <property type="entry name" value="Sigma3 and sigma4 domains of RNA polymerase sigma factors"/>
    <property type="match status" value="1"/>
</dbReference>
<dbReference type="InterPro" id="IPR036388">
    <property type="entry name" value="WH-like_DNA-bd_sf"/>
</dbReference>
<dbReference type="AlphaFoldDB" id="A0AB39P0R9"/>
<organism evidence="8">
    <name type="scientific">Streptomyces sp. R21</name>
    <dbReference type="NCBI Taxonomy" id="3238627"/>
    <lineage>
        <taxon>Bacteria</taxon>
        <taxon>Bacillati</taxon>
        <taxon>Actinomycetota</taxon>
        <taxon>Actinomycetes</taxon>
        <taxon>Kitasatosporales</taxon>
        <taxon>Streptomycetaceae</taxon>
        <taxon>Streptomyces</taxon>
    </lineage>
</organism>
<name>A0AB39P0R9_9ACTN</name>
<evidence type="ECO:0000256" key="4">
    <source>
        <dbReference type="ARBA" id="ARBA00023082"/>
    </source>
</evidence>